<dbReference type="EMBL" id="CP059732">
    <property type="protein sequence ID" value="QMW02488.1"/>
    <property type="molecule type" value="Genomic_DNA"/>
</dbReference>
<dbReference type="SUPFAM" id="SSF52172">
    <property type="entry name" value="CheY-like"/>
    <property type="match status" value="1"/>
</dbReference>
<evidence type="ECO:0000256" key="1">
    <source>
        <dbReference type="PROSITE-ProRule" id="PRU00169"/>
    </source>
</evidence>
<reference evidence="3 4" key="1">
    <citation type="submission" date="2020-07" db="EMBL/GenBank/DDBJ databases">
        <title>Spirosoma foliorum sp. nov., isolated from the leaves on the Nejang mountain Korea, Republic of.</title>
        <authorList>
            <person name="Ho H."/>
            <person name="Lee Y.-J."/>
            <person name="Nurcahyanto D.-A."/>
            <person name="Kim S.-G."/>
        </authorList>
    </citation>
    <scope>NUCLEOTIDE SEQUENCE [LARGE SCALE GENOMIC DNA]</scope>
    <source>
        <strain evidence="3 4">PL0136</strain>
    </source>
</reference>
<dbReference type="InterPro" id="IPR001789">
    <property type="entry name" value="Sig_transdc_resp-reg_receiver"/>
</dbReference>
<keyword evidence="4" id="KW-1185">Reference proteome</keyword>
<dbReference type="Proteomes" id="UP000515369">
    <property type="component" value="Chromosome"/>
</dbReference>
<accession>A0A7G5GUE6</accession>
<dbReference type="GO" id="GO:0000160">
    <property type="term" value="P:phosphorelay signal transduction system"/>
    <property type="evidence" value="ECO:0007669"/>
    <property type="project" value="InterPro"/>
</dbReference>
<protein>
    <submittedName>
        <fullName evidence="3">Response regulator</fullName>
    </submittedName>
</protein>
<dbReference type="SMART" id="SM00448">
    <property type="entry name" value="REC"/>
    <property type="match status" value="1"/>
</dbReference>
<name>A0A7G5GUE6_9BACT</name>
<feature type="domain" description="Response regulatory" evidence="2">
    <location>
        <begin position="6"/>
        <end position="123"/>
    </location>
</feature>
<proteinExistence type="predicted"/>
<evidence type="ECO:0000313" key="4">
    <source>
        <dbReference type="Proteomes" id="UP000515369"/>
    </source>
</evidence>
<dbReference type="KEGG" id="sfol:H3H32_32040"/>
<dbReference type="InterPro" id="IPR052893">
    <property type="entry name" value="TCS_response_regulator"/>
</dbReference>
<dbReference type="PANTHER" id="PTHR44520:SF2">
    <property type="entry name" value="RESPONSE REGULATOR RCP1"/>
    <property type="match status" value="1"/>
</dbReference>
<dbReference type="PANTHER" id="PTHR44520">
    <property type="entry name" value="RESPONSE REGULATOR RCP1-RELATED"/>
    <property type="match status" value="1"/>
</dbReference>
<feature type="modified residue" description="4-aspartylphosphate" evidence="1">
    <location>
        <position position="56"/>
    </location>
</feature>
<keyword evidence="1" id="KW-0597">Phosphoprotein</keyword>
<dbReference type="Pfam" id="PF00072">
    <property type="entry name" value="Response_reg"/>
    <property type="match status" value="1"/>
</dbReference>
<dbReference type="CDD" id="cd17557">
    <property type="entry name" value="REC_Rcp-like"/>
    <property type="match status" value="1"/>
</dbReference>
<dbReference type="AlphaFoldDB" id="A0A7G5GUE6"/>
<gene>
    <name evidence="3" type="ORF">H3H32_32040</name>
</gene>
<evidence type="ECO:0000259" key="2">
    <source>
        <dbReference type="PROSITE" id="PS50110"/>
    </source>
</evidence>
<sequence length="142" mass="16253">MKTTFNVLIVDDDQMLIKAAFEKDSAKFNLQFATDGTDVLENIESPQFLPDLVLLDLNMPRIHGFEVLKHLKSSAFYRHIPIVILTTSGAEEDINRTYELGANSFLTKPISQQALVNIAEQIRLYWFELAKTPTRRTNRDIP</sequence>
<evidence type="ECO:0000313" key="3">
    <source>
        <dbReference type="EMBL" id="QMW02488.1"/>
    </source>
</evidence>
<dbReference type="RefSeq" id="WP_182459794.1">
    <property type="nucleotide sequence ID" value="NZ_CP059732.1"/>
</dbReference>
<dbReference type="Gene3D" id="3.40.50.2300">
    <property type="match status" value="1"/>
</dbReference>
<dbReference type="InterPro" id="IPR011006">
    <property type="entry name" value="CheY-like_superfamily"/>
</dbReference>
<dbReference type="PROSITE" id="PS50110">
    <property type="entry name" value="RESPONSE_REGULATORY"/>
    <property type="match status" value="1"/>
</dbReference>
<organism evidence="3 4">
    <name type="scientific">Spirosoma foliorum</name>
    <dbReference type="NCBI Taxonomy" id="2710596"/>
    <lineage>
        <taxon>Bacteria</taxon>
        <taxon>Pseudomonadati</taxon>
        <taxon>Bacteroidota</taxon>
        <taxon>Cytophagia</taxon>
        <taxon>Cytophagales</taxon>
        <taxon>Cytophagaceae</taxon>
        <taxon>Spirosoma</taxon>
    </lineage>
</organism>